<dbReference type="AlphaFoldDB" id="A0A4V4HHP1"/>
<dbReference type="Proteomes" id="UP000297245">
    <property type="component" value="Unassembled WGS sequence"/>
</dbReference>
<sequence length="279" mass="30929">MGNKTHRKAWCKCCVAKAIRITVDEENRALSEGTLRRSHSVSEIEDEVIVKMAQACGTVVKFGQNFELRTLKGQIEVLYKHLRDCPLTTEETKDEARAKLSLNPNPHHDSSSASLAAVNVTPLPSQSPTPLLPPIPQLVANTSLGIPPLVLTPLPTSLPTSGTFYGVTEPKLMTTTLVNVHNFYPIIHVQSDKQVWALIGEIKKAENLKVLYGTKEGEDTSGDTKSTVYNCLAERLDPTRWVADRKKTADHIKHKLRKLETDFKKAVKCLKKTGEGIEE</sequence>
<gene>
    <name evidence="1" type="ORF">K435DRAFT_913887</name>
</gene>
<keyword evidence="2" id="KW-1185">Reference proteome</keyword>
<organism evidence="1 2">
    <name type="scientific">Dendrothele bispora (strain CBS 962.96)</name>
    <dbReference type="NCBI Taxonomy" id="1314807"/>
    <lineage>
        <taxon>Eukaryota</taxon>
        <taxon>Fungi</taxon>
        <taxon>Dikarya</taxon>
        <taxon>Basidiomycota</taxon>
        <taxon>Agaricomycotina</taxon>
        <taxon>Agaricomycetes</taxon>
        <taxon>Agaricomycetidae</taxon>
        <taxon>Agaricales</taxon>
        <taxon>Agaricales incertae sedis</taxon>
        <taxon>Dendrothele</taxon>
    </lineage>
</organism>
<evidence type="ECO:0000313" key="2">
    <source>
        <dbReference type="Proteomes" id="UP000297245"/>
    </source>
</evidence>
<reference evidence="1 2" key="1">
    <citation type="journal article" date="2019" name="Nat. Ecol. Evol.">
        <title>Megaphylogeny resolves global patterns of mushroom evolution.</title>
        <authorList>
            <person name="Varga T."/>
            <person name="Krizsan K."/>
            <person name="Foldi C."/>
            <person name="Dima B."/>
            <person name="Sanchez-Garcia M."/>
            <person name="Sanchez-Ramirez S."/>
            <person name="Szollosi G.J."/>
            <person name="Szarkandi J.G."/>
            <person name="Papp V."/>
            <person name="Albert L."/>
            <person name="Andreopoulos W."/>
            <person name="Angelini C."/>
            <person name="Antonin V."/>
            <person name="Barry K.W."/>
            <person name="Bougher N.L."/>
            <person name="Buchanan P."/>
            <person name="Buyck B."/>
            <person name="Bense V."/>
            <person name="Catcheside P."/>
            <person name="Chovatia M."/>
            <person name="Cooper J."/>
            <person name="Damon W."/>
            <person name="Desjardin D."/>
            <person name="Finy P."/>
            <person name="Geml J."/>
            <person name="Haridas S."/>
            <person name="Hughes K."/>
            <person name="Justo A."/>
            <person name="Karasinski D."/>
            <person name="Kautmanova I."/>
            <person name="Kiss B."/>
            <person name="Kocsube S."/>
            <person name="Kotiranta H."/>
            <person name="LaButti K.M."/>
            <person name="Lechner B.E."/>
            <person name="Liimatainen K."/>
            <person name="Lipzen A."/>
            <person name="Lukacs Z."/>
            <person name="Mihaltcheva S."/>
            <person name="Morgado L.N."/>
            <person name="Niskanen T."/>
            <person name="Noordeloos M.E."/>
            <person name="Ohm R.A."/>
            <person name="Ortiz-Santana B."/>
            <person name="Ovrebo C."/>
            <person name="Racz N."/>
            <person name="Riley R."/>
            <person name="Savchenko A."/>
            <person name="Shiryaev A."/>
            <person name="Soop K."/>
            <person name="Spirin V."/>
            <person name="Szebenyi C."/>
            <person name="Tomsovsky M."/>
            <person name="Tulloss R.E."/>
            <person name="Uehling J."/>
            <person name="Grigoriev I.V."/>
            <person name="Vagvolgyi C."/>
            <person name="Papp T."/>
            <person name="Martin F.M."/>
            <person name="Miettinen O."/>
            <person name="Hibbett D.S."/>
            <person name="Nagy L.G."/>
        </authorList>
    </citation>
    <scope>NUCLEOTIDE SEQUENCE [LARGE SCALE GENOMIC DNA]</scope>
    <source>
        <strain evidence="1 2">CBS 962.96</strain>
    </source>
</reference>
<protein>
    <submittedName>
        <fullName evidence="1">Uncharacterized protein</fullName>
    </submittedName>
</protein>
<accession>A0A4V4HHP1</accession>
<evidence type="ECO:0000313" key="1">
    <source>
        <dbReference type="EMBL" id="THV03396.1"/>
    </source>
</evidence>
<proteinExistence type="predicted"/>
<name>A0A4V4HHP1_DENBC</name>
<dbReference type="EMBL" id="ML179067">
    <property type="protein sequence ID" value="THV03396.1"/>
    <property type="molecule type" value="Genomic_DNA"/>
</dbReference>
<dbReference type="OrthoDB" id="3231351at2759"/>